<organism evidence="1 2">
    <name type="scientific">Xylanibacter ruminicola</name>
    <name type="common">Prevotella ruminicola</name>
    <dbReference type="NCBI Taxonomy" id="839"/>
    <lineage>
        <taxon>Bacteria</taxon>
        <taxon>Pseudomonadati</taxon>
        <taxon>Bacteroidota</taxon>
        <taxon>Bacteroidia</taxon>
        <taxon>Bacteroidales</taxon>
        <taxon>Prevotellaceae</taxon>
        <taxon>Xylanibacter</taxon>
    </lineage>
</organism>
<evidence type="ECO:0000313" key="2">
    <source>
        <dbReference type="Proteomes" id="UP000182257"/>
    </source>
</evidence>
<accession>A0A1H4C352</accession>
<dbReference type="OrthoDB" id="1071561at2"/>
<protein>
    <submittedName>
        <fullName evidence="1">Uncharacterized protein</fullName>
    </submittedName>
</protein>
<dbReference type="AlphaFoldDB" id="A0A1H4C352"/>
<name>A0A1H4C352_XYLRU</name>
<dbReference type="EMBL" id="FNRF01000003">
    <property type="protein sequence ID" value="SEA54809.1"/>
    <property type="molecule type" value="Genomic_DNA"/>
</dbReference>
<gene>
    <name evidence="1" type="ORF">SAMN05216462_1746</name>
</gene>
<dbReference type="RefSeq" id="WP_074761110.1">
    <property type="nucleotide sequence ID" value="NZ_FNRF01000003.1"/>
</dbReference>
<reference evidence="1 2" key="1">
    <citation type="submission" date="2016-10" db="EMBL/GenBank/DDBJ databases">
        <authorList>
            <person name="de Groot N.N."/>
        </authorList>
    </citation>
    <scope>NUCLEOTIDE SEQUENCE [LARGE SCALE GENOMIC DNA]</scope>
    <source>
        <strain evidence="1 2">D31d</strain>
    </source>
</reference>
<dbReference type="Proteomes" id="UP000182257">
    <property type="component" value="Unassembled WGS sequence"/>
</dbReference>
<proteinExistence type="predicted"/>
<sequence>MVNYYNKHLFISKAKLAELAGVSYPTFNRYLRTRKHILDALGVKRYARLLPPQAVKYVCEDYCIDLPPELQDERVLQSHQLYQKVVRELQLTTFFEGKWTKITEIPPDF</sequence>
<evidence type="ECO:0000313" key="1">
    <source>
        <dbReference type="EMBL" id="SEA54809.1"/>
    </source>
</evidence>